<gene>
    <name evidence="1" type="ORF">SERLADRAFT_469067</name>
</gene>
<dbReference type="KEGG" id="sla:SERLADRAFT_469067"/>
<dbReference type="RefSeq" id="XP_007319044.1">
    <property type="nucleotide sequence ID" value="XM_007318982.1"/>
</dbReference>
<protein>
    <submittedName>
        <fullName evidence="1">Uncharacterized protein</fullName>
    </submittedName>
</protein>
<accession>F8NWK0</accession>
<dbReference type="HOGENOM" id="CLU_3107886_0_0_1"/>
<proteinExistence type="predicted"/>
<name>F8NWK0_SERL9</name>
<reference evidence="1" key="1">
    <citation type="submission" date="2011-04" db="EMBL/GenBank/DDBJ databases">
        <title>Evolution of plant cell wall degrading machinery underlies the functional diversity of forest fungi.</title>
        <authorList>
            <consortium name="US DOE Joint Genome Institute (JGI-PGF)"/>
            <person name="Eastwood D.C."/>
            <person name="Floudas D."/>
            <person name="Binder M."/>
            <person name="Majcherczyk A."/>
            <person name="Schneider P."/>
            <person name="Aerts A."/>
            <person name="Asiegbu F.O."/>
            <person name="Baker S.E."/>
            <person name="Barry K."/>
            <person name="Bendiksby M."/>
            <person name="Blumentritt M."/>
            <person name="Coutinho P.M."/>
            <person name="Cullen D."/>
            <person name="Cullen D."/>
            <person name="Gathman A."/>
            <person name="Goodell B."/>
            <person name="Henrissat B."/>
            <person name="Ihrmark K."/>
            <person name="Kauserud H."/>
            <person name="Kohler A."/>
            <person name="LaButti K."/>
            <person name="Lapidus A."/>
            <person name="Lavin J.L."/>
            <person name="Lee Y.-H."/>
            <person name="Lindquist E."/>
            <person name="Lilly W."/>
            <person name="Lucas S."/>
            <person name="Morin E."/>
            <person name="Murat C."/>
            <person name="Oguiza J.A."/>
            <person name="Park J."/>
            <person name="Pisabarro A.G."/>
            <person name="Riley R."/>
            <person name="Rosling A."/>
            <person name="Salamov A."/>
            <person name="Schmidt O."/>
            <person name="Schmutz J."/>
            <person name="Skrede I."/>
            <person name="Stenlid J."/>
            <person name="Wiebenga A."/>
            <person name="Xie X."/>
            <person name="Kues U."/>
            <person name="Hibbett D.S."/>
            <person name="Hoffmeister D."/>
            <person name="Hogberg N."/>
            <person name="Martin F."/>
            <person name="Grigoriev I.V."/>
            <person name="Watkinson S.C."/>
        </authorList>
    </citation>
    <scope>NUCLEOTIDE SEQUENCE</scope>
    <source>
        <strain evidence="1">S7.9</strain>
    </source>
</reference>
<organism>
    <name type="scientific">Serpula lacrymans var. lacrymans (strain S7.9)</name>
    <name type="common">Dry rot fungus</name>
    <dbReference type="NCBI Taxonomy" id="578457"/>
    <lineage>
        <taxon>Eukaryota</taxon>
        <taxon>Fungi</taxon>
        <taxon>Dikarya</taxon>
        <taxon>Basidiomycota</taxon>
        <taxon>Agaricomycotina</taxon>
        <taxon>Agaricomycetes</taxon>
        <taxon>Agaricomycetidae</taxon>
        <taxon>Boletales</taxon>
        <taxon>Coniophorineae</taxon>
        <taxon>Serpulaceae</taxon>
        <taxon>Serpula</taxon>
    </lineage>
</organism>
<evidence type="ECO:0000313" key="1">
    <source>
        <dbReference type="EMBL" id="EGO25025.1"/>
    </source>
</evidence>
<dbReference type="GeneID" id="18819528"/>
<dbReference type="Proteomes" id="UP000008064">
    <property type="component" value="Unassembled WGS sequence"/>
</dbReference>
<sequence length="51" mass="6123">MFGRRDCVEEKGPHYKAIMRKGDRLNILRQHFNKPEQRICTTYGKVESQRT</sequence>
<dbReference type="EMBL" id="GL945434">
    <property type="protein sequence ID" value="EGO25025.1"/>
    <property type="molecule type" value="Genomic_DNA"/>
</dbReference>
<dbReference type="AlphaFoldDB" id="F8NWK0"/>